<comment type="caution">
    <text evidence="2">The sequence shown here is derived from an EMBL/GenBank/DDBJ whole genome shotgun (WGS) entry which is preliminary data.</text>
</comment>
<protein>
    <recommendedName>
        <fullName evidence="4">IGFBP N-terminal domain-containing protein</fullName>
    </recommendedName>
</protein>
<organism evidence="2 3">
    <name type="scientific">Araneus ventricosus</name>
    <name type="common">Orbweaver spider</name>
    <name type="synonym">Epeira ventricosa</name>
    <dbReference type="NCBI Taxonomy" id="182803"/>
    <lineage>
        <taxon>Eukaryota</taxon>
        <taxon>Metazoa</taxon>
        <taxon>Ecdysozoa</taxon>
        <taxon>Arthropoda</taxon>
        <taxon>Chelicerata</taxon>
        <taxon>Arachnida</taxon>
        <taxon>Araneae</taxon>
        <taxon>Araneomorphae</taxon>
        <taxon>Entelegynae</taxon>
        <taxon>Araneoidea</taxon>
        <taxon>Araneidae</taxon>
        <taxon>Araneus</taxon>
    </lineage>
</organism>
<dbReference type="AlphaFoldDB" id="A0A4Y2HA64"/>
<keyword evidence="3" id="KW-1185">Reference proteome</keyword>
<dbReference type="EMBL" id="BGPR01001810">
    <property type="protein sequence ID" value="GBM62311.1"/>
    <property type="molecule type" value="Genomic_DNA"/>
</dbReference>
<evidence type="ECO:0000256" key="1">
    <source>
        <dbReference type="SAM" id="SignalP"/>
    </source>
</evidence>
<name>A0A4Y2HA64_ARAVE</name>
<evidence type="ECO:0008006" key="4">
    <source>
        <dbReference type="Google" id="ProtNLM"/>
    </source>
</evidence>
<evidence type="ECO:0000313" key="3">
    <source>
        <dbReference type="Proteomes" id="UP000499080"/>
    </source>
</evidence>
<reference evidence="2 3" key="1">
    <citation type="journal article" date="2019" name="Sci. Rep.">
        <title>Orb-weaving spider Araneus ventricosus genome elucidates the spidroin gene catalogue.</title>
        <authorList>
            <person name="Kono N."/>
            <person name="Nakamura H."/>
            <person name="Ohtoshi R."/>
            <person name="Moran D.A.P."/>
            <person name="Shinohara A."/>
            <person name="Yoshida Y."/>
            <person name="Fujiwara M."/>
            <person name="Mori M."/>
            <person name="Tomita M."/>
            <person name="Arakawa K."/>
        </authorList>
    </citation>
    <scope>NUCLEOTIDE SEQUENCE [LARGE SCALE GENOMIC DNA]</scope>
</reference>
<sequence>MEILIALLVLGTYVEFTVADRPACSPPKCPEDCPIDYDAYPCPACNCSQDYDPGTPACSPPKCPEDCPIDYDA</sequence>
<gene>
    <name evidence="2" type="ORF">AVEN_157927_1</name>
</gene>
<evidence type="ECO:0000313" key="2">
    <source>
        <dbReference type="EMBL" id="GBM62311.1"/>
    </source>
</evidence>
<keyword evidence="1" id="KW-0732">Signal</keyword>
<feature type="signal peptide" evidence="1">
    <location>
        <begin position="1"/>
        <end position="19"/>
    </location>
</feature>
<dbReference type="Proteomes" id="UP000499080">
    <property type="component" value="Unassembled WGS sequence"/>
</dbReference>
<feature type="non-terminal residue" evidence="2">
    <location>
        <position position="73"/>
    </location>
</feature>
<proteinExistence type="predicted"/>
<accession>A0A4Y2HA64</accession>
<feature type="chain" id="PRO_5021456285" description="IGFBP N-terminal domain-containing protein" evidence="1">
    <location>
        <begin position="20"/>
        <end position="73"/>
    </location>
</feature>